<dbReference type="EMBL" id="JADNRY010000014">
    <property type="protein sequence ID" value="KAF9074212.1"/>
    <property type="molecule type" value="Genomic_DNA"/>
</dbReference>
<gene>
    <name evidence="2" type="ORF">BDP27DRAFT_224104</name>
</gene>
<dbReference type="GO" id="GO:0008270">
    <property type="term" value="F:zinc ion binding"/>
    <property type="evidence" value="ECO:0007669"/>
    <property type="project" value="InterPro"/>
</dbReference>
<evidence type="ECO:0000313" key="3">
    <source>
        <dbReference type="Proteomes" id="UP000772434"/>
    </source>
</evidence>
<dbReference type="AlphaFoldDB" id="A0A9P5Q401"/>
<accession>A0A9P5Q401</accession>
<feature type="domain" description="Zn(2)-C6 fungal-type" evidence="1">
    <location>
        <begin position="65"/>
        <end position="91"/>
    </location>
</feature>
<name>A0A9P5Q401_9AGAR</name>
<keyword evidence="3" id="KW-1185">Reference proteome</keyword>
<evidence type="ECO:0000259" key="1">
    <source>
        <dbReference type="PROSITE" id="PS50048"/>
    </source>
</evidence>
<dbReference type="Pfam" id="PF00172">
    <property type="entry name" value="Zn_clus"/>
    <property type="match status" value="1"/>
</dbReference>
<dbReference type="CDD" id="cd00067">
    <property type="entry name" value="GAL4"/>
    <property type="match status" value="1"/>
</dbReference>
<evidence type="ECO:0000313" key="2">
    <source>
        <dbReference type="EMBL" id="KAF9074212.1"/>
    </source>
</evidence>
<organism evidence="2 3">
    <name type="scientific">Rhodocollybia butyracea</name>
    <dbReference type="NCBI Taxonomy" id="206335"/>
    <lineage>
        <taxon>Eukaryota</taxon>
        <taxon>Fungi</taxon>
        <taxon>Dikarya</taxon>
        <taxon>Basidiomycota</taxon>
        <taxon>Agaricomycotina</taxon>
        <taxon>Agaricomycetes</taxon>
        <taxon>Agaricomycetidae</taxon>
        <taxon>Agaricales</taxon>
        <taxon>Marasmiineae</taxon>
        <taxon>Omphalotaceae</taxon>
        <taxon>Rhodocollybia</taxon>
    </lineage>
</organism>
<proteinExistence type="predicted"/>
<protein>
    <recommendedName>
        <fullName evidence="1">Zn(2)-C6 fungal-type domain-containing protein</fullName>
    </recommendedName>
</protein>
<dbReference type="Gene3D" id="4.10.240.10">
    <property type="entry name" value="Zn(2)-C6 fungal-type DNA-binding domain"/>
    <property type="match status" value="1"/>
</dbReference>
<reference evidence="2" key="1">
    <citation type="submission" date="2020-11" db="EMBL/GenBank/DDBJ databases">
        <authorList>
            <consortium name="DOE Joint Genome Institute"/>
            <person name="Ahrendt S."/>
            <person name="Riley R."/>
            <person name="Andreopoulos W."/>
            <person name="Labutti K."/>
            <person name="Pangilinan J."/>
            <person name="Ruiz-Duenas F.J."/>
            <person name="Barrasa J.M."/>
            <person name="Sanchez-Garcia M."/>
            <person name="Camarero S."/>
            <person name="Miyauchi S."/>
            <person name="Serrano A."/>
            <person name="Linde D."/>
            <person name="Babiker R."/>
            <person name="Drula E."/>
            <person name="Ayuso-Fernandez I."/>
            <person name="Pacheco R."/>
            <person name="Padilla G."/>
            <person name="Ferreira P."/>
            <person name="Barriuso J."/>
            <person name="Kellner H."/>
            <person name="Castanera R."/>
            <person name="Alfaro M."/>
            <person name="Ramirez L."/>
            <person name="Pisabarro A.G."/>
            <person name="Kuo A."/>
            <person name="Tritt A."/>
            <person name="Lipzen A."/>
            <person name="He G."/>
            <person name="Yan M."/>
            <person name="Ng V."/>
            <person name="Cullen D."/>
            <person name="Martin F."/>
            <person name="Rosso M.-N."/>
            <person name="Henrissat B."/>
            <person name="Hibbett D."/>
            <person name="Martinez A.T."/>
            <person name="Grigoriev I.V."/>
        </authorList>
    </citation>
    <scope>NUCLEOTIDE SEQUENCE</scope>
    <source>
        <strain evidence="2">AH 40177</strain>
    </source>
</reference>
<comment type="caution">
    <text evidence="2">The sequence shown here is derived from an EMBL/GenBank/DDBJ whole genome shotgun (WGS) entry which is preliminary data.</text>
</comment>
<sequence length="106" mass="12355">MFTFSFVYRYLCRHILMIKCRCRVHDYSRHILIRLLSTTMSDSDDANDRSGSTSIKLKRRRAGTACDSCAKKKVKCDGDTMPDNVCSGCLRYLNKLKNIEWNSKYE</sequence>
<dbReference type="Proteomes" id="UP000772434">
    <property type="component" value="Unassembled WGS sequence"/>
</dbReference>
<dbReference type="InterPro" id="IPR001138">
    <property type="entry name" value="Zn2Cys6_DnaBD"/>
</dbReference>
<dbReference type="PROSITE" id="PS50048">
    <property type="entry name" value="ZN2_CY6_FUNGAL_2"/>
    <property type="match status" value="1"/>
</dbReference>
<dbReference type="OrthoDB" id="39175at2759"/>
<dbReference type="InterPro" id="IPR036864">
    <property type="entry name" value="Zn2-C6_fun-type_DNA-bd_sf"/>
</dbReference>
<dbReference type="GO" id="GO:0000981">
    <property type="term" value="F:DNA-binding transcription factor activity, RNA polymerase II-specific"/>
    <property type="evidence" value="ECO:0007669"/>
    <property type="project" value="InterPro"/>
</dbReference>
<dbReference type="SUPFAM" id="SSF57701">
    <property type="entry name" value="Zn2/Cys6 DNA-binding domain"/>
    <property type="match status" value="1"/>
</dbReference>